<feature type="compositionally biased region" description="Low complexity" evidence="1">
    <location>
        <begin position="219"/>
        <end position="235"/>
    </location>
</feature>
<feature type="compositionally biased region" description="Basic and acidic residues" evidence="1">
    <location>
        <begin position="58"/>
        <end position="68"/>
    </location>
</feature>
<evidence type="ECO:0000256" key="2">
    <source>
        <dbReference type="SAM" id="SignalP"/>
    </source>
</evidence>
<organism evidence="3 4">
    <name type="scientific">Trypanosoma theileri</name>
    <dbReference type="NCBI Taxonomy" id="67003"/>
    <lineage>
        <taxon>Eukaryota</taxon>
        <taxon>Discoba</taxon>
        <taxon>Euglenozoa</taxon>
        <taxon>Kinetoplastea</taxon>
        <taxon>Metakinetoplastina</taxon>
        <taxon>Trypanosomatida</taxon>
        <taxon>Trypanosomatidae</taxon>
        <taxon>Trypanosoma</taxon>
    </lineage>
</organism>
<gene>
    <name evidence="3" type="ORF">TM35_000601090</name>
</gene>
<dbReference type="VEuPathDB" id="TriTrypDB:TM35_000601090"/>
<feature type="compositionally biased region" description="Pro residues" evidence="1">
    <location>
        <begin position="43"/>
        <end position="56"/>
    </location>
</feature>
<name>A0A1X0NGN8_9TRYP</name>
<evidence type="ECO:0000313" key="3">
    <source>
        <dbReference type="EMBL" id="ORC83678.1"/>
    </source>
</evidence>
<feature type="region of interest" description="Disordered" evidence="1">
    <location>
        <begin position="108"/>
        <end position="324"/>
    </location>
</feature>
<keyword evidence="2" id="KW-0732">Signal</keyword>
<dbReference type="EMBL" id="NBCO01000060">
    <property type="protein sequence ID" value="ORC83678.1"/>
    <property type="molecule type" value="Genomic_DNA"/>
</dbReference>
<evidence type="ECO:0000256" key="1">
    <source>
        <dbReference type="SAM" id="MobiDB-lite"/>
    </source>
</evidence>
<feature type="compositionally biased region" description="Low complexity" evidence="1">
    <location>
        <begin position="200"/>
        <end position="209"/>
    </location>
</feature>
<feature type="compositionally biased region" description="Polar residues" evidence="1">
    <location>
        <begin position="121"/>
        <end position="136"/>
    </location>
</feature>
<feature type="signal peptide" evidence="2">
    <location>
        <begin position="1"/>
        <end position="21"/>
    </location>
</feature>
<feature type="chain" id="PRO_5012552330" evidence="2">
    <location>
        <begin position="22"/>
        <end position="345"/>
    </location>
</feature>
<dbReference type="RefSeq" id="XP_028877744.1">
    <property type="nucleotide sequence ID" value="XM_029030942.1"/>
</dbReference>
<evidence type="ECO:0000313" key="4">
    <source>
        <dbReference type="Proteomes" id="UP000192257"/>
    </source>
</evidence>
<feature type="compositionally biased region" description="Low complexity" evidence="1">
    <location>
        <begin position="291"/>
        <end position="310"/>
    </location>
</feature>
<feature type="compositionally biased region" description="Polar residues" evidence="1">
    <location>
        <begin position="247"/>
        <end position="268"/>
    </location>
</feature>
<dbReference type="GeneID" id="39990722"/>
<reference evidence="3 4" key="1">
    <citation type="submission" date="2017-03" db="EMBL/GenBank/DDBJ databases">
        <title>An alternative strategy for trypanosome survival in the mammalian bloodstream revealed through genome and transcriptome analysis of the ubiquitous bovine parasite Trypanosoma (Megatrypanum) theileri.</title>
        <authorList>
            <person name="Kelly S."/>
            <person name="Ivens A."/>
            <person name="Mott A."/>
            <person name="O'Neill E."/>
            <person name="Emms D."/>
            <person name="Macleod O."/>
            <person name="Voorheis P."/>
            <person name="Matthews J."/>
            <person name="Matthews K."/>
            <person name="Carrington M."/>
        </authorList>
    </citation>
    <scope>NUCLEOTIDE SEQUENCE [LARGE SCALE GENOMIC DNA]</scope>
    <source>
        <strain evidence="3">Edinburgh</strain>
    </source>
</reference>
<feature type="compositionally biased region" description="Polar residues" evidence="1">
    <location>
        <begin position="278"/>
        <end position="290"/>
    </location>
</feature>
<dbReference type="AlphaFoldDB" id="A0A1X0NGN8"/>
<keyword evidence="4" id="KW-1185">Reference proteome</keyword>
<accession>A0A1X0NGN8</accession>
<feature type="region of interest" description="Disordered" evidence="1">
    <location>
        <begin position="27"/>
        <end position="95"/>
    </location>
</feature>
<proteinExistence type="predicted"/>
<protein>
    <submittedName>
        <fullName evidence="3">Uncharacterized protein</fullName>
    </submittedName>
</protein>
<comment type="caution">
    <text evidence="3">The sequence shown here is derived from an EMBL/GenBank/DDBJ whole genome shotgun (WGS) entry which is preliminary data.</text>
</comment>
<sequence length="345" mass="33814">MMSRVFCFLALLLSVVSLCVTAEAGSDPAAGGPCTEPPNDETCPPPGQTPPLPGAHPPDSDVGPRGDEACPEGGTGPQCKNNTNGPDNAPSGDCTKVTGKDNCVTIVDNTEGNCRDGSGPSCPTTRRTEQASQLEPGSTCPAADGATDAPCPSVASSSSGEGTHIHPQTKPSVQTLAPAETATPARSNAQEGPLPPSGEAAADASDSPGKGAGAGGAGSDAAASEGSDGAAPAGEPQSGESGRNENGAANTSSPPNSDTEGSSGSSAATVEHELTSAEGETTGTQEGNVGNTETSTTTTTTTTTLPPELTNSKKGDGDSSSSISSSVWVRVPLLIVVTLACILVC</sequence>
<dbReference type="Proteomes" id="UP000192257">
    <property type="component" value="Unassembled WGS sequence"/>
</dbReference>